<dbReference type="OrthoDB" id="9799416at2"/>
<dbReference type="InterPro" id="IPR022172">
    <property type="entry name" value="DUF3703"/>
</dbReference>
<evidence type="ECO:0000313" key="1">
    <source>
        <dbReference type="EMBL" id="SMQ79864.1"/>
    </source>
</evidence>
<proteinExistence type="predicted"/>
<gene>
    <name evidence="1" type="ORF">SAMN06297229_1791</name>
</gene>
<keyword evidence="2" id="KW-1185">Reference proteome</keyword>
<dbReference type="AlphaFoldDB" id="A0A1Y6G1Y0"/>
<dbReference type="Proteomes" id="UP000194450">
    <property type="component" value="Unassembled WGS sequence"/>
</dbReference>
<sequence>MSYTDNIRPYVEAEINLAEQAHAAGNSSKAFTHLENAHVLGQNSTRLHVRTHWLMLRWSVRERQWRELLGQLLRIVGATTKTAVGLVPTGNTGGANVSPFKPMPVKPELAEIMERARNAPL</sequence>
<organism evidence="1 2">
    <name type="scientific">Pseudidiomarina planktonica</name>
    <dbReference type="NCBI Taxonomy" id="1323738"/>
    <lineage>
        <taxon>Bacteria</taxon>
        <taxon>Pseudomonadati</taxon>
        <taxon>Pseudomonadota</taxon>
        <taxon>Gammaproteobacteria</taxon>
        <taxon>Alteromonadales</taxon>
        <taxon>Idiomarinaceae</taxon>
        <taxon>Pseudidiomarina</taxon>
    </lineage>
</organism>
<dbReference type="Pfam" id="PF12487">
    <property type="entry name" value="DUF3703"/>
    <property type="match status" value="1"/>
</dbReference>
<name>A0A1Y6G1Y0_9GAMM</name>
<evidence type="ECO:0000313" key="2">
    <source>
        <dbReference type="Proteomes" id="UP000194450"/>
    </source>
</evidence>
<evidence type="ECO:0008006" key="3">
    <source>
        <dbReference type="Google" id="ProtNLM"/>
    </source>
</evidence>
<protein>
    <recommendedName>
        <fullName evidence="3">DUF3703 domain-containing protein</fullName>
    </recommendedName>
</protein>
<dbReference type="EMBL" id="FXWH01000002">
    <property type="protein sequence ID" value="SMQ79864.1"/>
    <property type="molecule type" value="Genomic_DNA"/>
</dbReference>
<dbReference type="RefSeq" id="WP_086434934.1">
    <property type="nucleotide sequence ID" value="NZ_FXWH01000002.1"/>
</dbReference>
<reference evidence="2" key="1">
    <citation type="submission" date="2017-04" db="EMBL/GenBank/DDBJ databases">
        <authorList>
            <person name="Varghese N."/>
            <person name="Submissions S."/>
        </authorList>
    </citation>
    <scope>NUCLEOTIDE SEQUENCE [LARGE SCALE GENOMIC DNA]</scope>
</reference>
<accession>A0A1Y6G1Y0</accession>